<feature type="transmembrane region" description="Helical" evidence="2">
    <location>
        <begin position="114"/>
        <end position="136"/>
    </location>
</feature>
<comment type="caution">
    <text evidence="3">The sequence shown here is derived from an EMBL/GenBank/DDBJ whole genome shotgun (WGS) entry which is preliminary data.</text>
</comment>
<dbReference type="AlphaFoldDB" id="A0A150FYG5"/>
<keyword evidence="2" id="KW-1133">Transmembrane helix</keyword>
<protein>
    <submittedName>
        <fullName evidence="3">Uncharacterized protein</fullName>
    </submittedName>
</protein>
<dbReference type="Proteomes" id="UP000075714">
    <property type="component" value="Unassembled WGS sequence"/>
</dbReference>
<evidence type="ECO:0000256" key="2">
    <source>
        <dbReference type="SAM" id="Phobius"/>
    </source>
</evidence>
<dbReference type="OrthoDB" id="422827at2759"/>
<feature type="transmembrane region" description="Helical" evidence="2">
    <location>
        <begin position="53"/>
        <end position="71"/>
    </location>
</feature>
<evidence type="ECO:0000313" key="3">
    <source>
        <dbReference type="EMBL" id="KXZ42654.1"/>
    </source>
</evidence>
<feature type="transmembrane region" description="Helical" evidence="2">
    <location>
        <begin position="83"/>
        <end position="102"/>
    </location>
</feature>
<reference evidence="4" key="1">
    <citation type="journal article" date="2016" name="Nat. Commun.">
        <title>The Gonium pectorale genome demonstrates co-option of cell cycle regulation during the evolution of multicellularity.</title>
        <authorList>
            <person name="Hanschen E.R."/>
            <person name="Marriage T.N."/>
            <person name="Ferris P.J."/>
            <person name="Hamaji T."/>
            <person name="Toyoda A."/>
            <person name="Fujiyama A."/>
            <person name="Neme R."/>
            <person name="Noguchi H."/>
            <person name="Minakuchi Y."/>
            <person name="Suzuki M."/>
            <person name="Kawai-Toyooka H."/>
            <person name="Smith D.R."/>
            <person name="Sparks H."/>
            <person name="Anderson J."/>
            <person name="Bakaric R."/>
            <person name="Luria V."/>
            <person name="Karger A."/>
            <person name="Kirschner M.W."/>
            <person name="Durand P.M."/>
            <person name="Michod R.E."/>
            <person name="Nozaki H."/>
            <person name="Olson B.J."/>
        </authorList>
    </citation>
    <scope>NUCLEOTIDE SEQUENCE [LARGE SCALE GENOMIC DNA]</scope>
    <source>
        <strain evidence="4">NIES-2863</strain>
    </source>
</reference>
<dbReference type="EMBL" id="LSYV01000127">
    <property type="protein sequence ID" value="KXZ42654.1"/>
    <property type="molecule type" value="Genomic_DNA"/>
</dbReference>
<name>A0A150FYG5_GONPE</name>
<evidence type="ECO:0000256" key="1">
    <source>
        <dbReference type="SAM" id="MobiDB-lite"/>
    </source>
</evidence>
<accession>A0A150FYG5</accession>
<feature type="transmembrane region" description="Helical" evidence="2">
    <location>
        <begin position="200"/>
        <end position="219"/>
    </location>
</feature>
<proteinExistence type="predicted"/>
<keyword evidence="4" id="KW-1185">Reference proteome</keyword>
<feature type="transmembrane region" description="Helical" evidence="2">
    <location>
        <begin position="167"/>
        <end position="193"/>
    </location>
</feature>
<gene>
    <name evidence="3" type="ORF">GPECTOR_127g532</name>
</gene>
<keyword evidence="2" id="KW-0472">Membrane</keyword>
<feature type="transmembrane region" description="Helical" evidence="2">
    <location>
        <begin position="239"/>
        <end position="258"/>
    </location>
</feature>
<sequence>MSARELLRRRPAGAGHGASHEDPSAVGSPAHSTGDIHQAKRLRSAVASRCRRGLDAAAVAVLLLQPCLALLLPGGLGGLPQPLVKAACVLGVLLLVRALVLFRRWRDETARVPRFALCFVAMMAELTVENCVVWLVSASDQRKYELVPGLQDNVGLLVRAAARRSPAVAALVAARAATVLHFLLALLALAFSVLWDQDMLLAVVVTWAVWDWLAWVYPADACVLPRRPPGAPPDPINPGVMALIAACLVVAGIIVIGGKA</sequence>
<organism evidence="3 4">
    <name type="scientific">Gonium pectorale</name>
    <name type="common">Green alga</name>
    <dbReference type="NCBI Taxonomy" id="33097"/>
    <lineage>
        <taxon>Eukaryota</taxon>
        <taxon>Viridiplantae</taxon>
        <taxon>Chlorophyta</taxon>
        <taxon>core chlorophytes</taxon>
        <taxon>Chlorophyceae</taxon>
        <taxon>CS clade</taxon>
        <taxon>Chlamydomonadales</taxon>
        <taxon>Volvocaceae</taxon>
        <taxon>Gonium</taxon>
    </lineage>
</organism>
<evidence type="ECO:0000313" key="4">
    <source>
        <dbReference type="Proteomes" id="UP000075714"/>
    </source>
</evidence>
<dbReference type="STRING" id="33097.A0A150FYG5"/>
<keyword evidence="2" id="KW-0812">Transmembrane</keyword>
<feature type="region of interest" description="Disordered" evidence="1">
    <location>
        <begin position="1"/>
        <end position="36"/>
    </location>
</feature>